<dbReference type="RefSeq" id="XP_021091951.1">
    <property type="nucleotide sequence ID" value="XM_021236292.2"/>
</dbReference>
<feature type="compositionally biased region" description="Polar residues" evidence="12">
    <location>
        <begin position="192"/>
        <end position="210"/>
    </location>
</feature>
<accession>A0A3Q0DHH3</accession>
<dbReference type="SUPFAM" id="SSF47353">
    <property type="entry name" value="Retrovirus capsid dimerization domain-like"/>
    <property type="match status" value="1"/>
</dbReference>
<dbReference type="SMART" id="SM00431">
    <property type="entry name" value="SCAN"/>
    <property type="match status" value="1"/>
</dbReference>
<dbReference type="GO" id="GO:0005634">
    <property type="term" value="C:nucleus"/>
    <property type="evidence" value="ECO:0007669"/>
    <property type="project" value="UniProtKB-SubCell"/>
</dbReference>
<dbReference type="PANTHER" id="PTHR16515">
    <property type="entry name" value="PR DOMAIN ZINC FINGER PROTEIN"/>
    <property type="match status" value="1"/>
</dbReference>
<feature type="compositionally biased region" description="Basic and acidic residues" evidence="12">
    <location>
        <begin position="211"/>
        <end position="230"/>
    </location>
</feature>
<feature type="domain" description="SCAN box" evidence="14">
    <location>
        <begin position="62"/>
        <end position="140"/>
    </location>
</feature>
<dbReference type="InterPro" id="IPR036236">
    <property type="entry name" value="Znf_C2H2_sf"/>
</dbReference>
<proteinExistence type="inferred from homology"/>
<reference evidence="16" key="1">
    <citation type="submission" date="2025-08" db="UniProtKB">
        <authorList>
            <consortium name="RefSeq"/>
        </authorList>
    </citation>
    <scope>IDENTIFICATION</scope>
    <source>
        <tissue evidence="16">Liver</tissue>
    </source>
</reference>
<name>A0A3Q0DHH3_MESAU</name>
<dbReference type="Gene3D" id="3.30.160.60">
    <property type="entry name" value="Classic Zinc Finger"/>
    <property type="match status" value="5"/>
</dbReference>
<dbReference type="Proteomes" id="UP000886700">
    <property type="component" value="Unplaced"/>
</dbReference>
<feature type="domain" description="C2H2-type" evidence="13">
    <location>
        <begin position="370"/>
        <end position="397"/>
    </location>
</feature>
<dbReference type="OrthoDB" id="6077919at2759"/>
<keyword evidence="6" id="KW-0862">Zinc</keyword>
<dbReference type="GO" id="GO:0000122">
    <property type="term" value="P:negative regulation of transcription by RNA polymerase II"/>
    <property type="evidence" value="ECO:0007669"/>
    <property type="project" value="UniProtKB-ARBA"/>
</dbReference>
<feature type="compositionally biased region" description="Basic and acidic residues" evidence="12">
    <location>
        <begin position="1"/>
        <end position="11"/>
    </location>
</feature>
<dbReference type="SMART" id="SM00355">
    <property type="entry name" value="ZnF_C2H2"/>
    <property type="match status" value="5"/>
</dbReference>
<feature type="region of interest" description="Disordered" evidence="12">
    <location>
        <begin position="179"/>
        <end position="242"/>
    </location>
</feature>
<evidence type="ECO:0000256" key="12">
    <source>
        <dbReference type="SAM" id="MobiDB-lite"/>
    </source>
</evidence>
<evidence type="ECO:0000256" key="1">
    <source>
        <dbReference type="ARBA" id="ARBA00004123"/>
    </source>
</evidence>
<keyword evidence="9 11" id="KW-0539">Nucleus</keyword>
<feature type="region of interest" description="Disordered" evidence="12">
    <location>
        <begin position="1"/>
        <end position="49"/>
    </location>
</feature>
<dbReference type="STRING" id="10036.ENSMAUP00000015661"/>
<evidence type="ECO:0000313" key="15">
    <source>
        <dbReference type="Proteomes" id="UP000886700"/>
    </source>
</evidence>
<evidence type="ECO:0000259" key="13">
    <source>
        <dbReference type="PROSITE" id="PS50157"/>
    </source>
</evidence>
<evidence type="ECO:0000256" key="6">
    <source>
        <dbReference type="ARBA" id="ARBA00022833"/>
    </source>
</evidence>
<dbReference type="GO" id="GO:0008270">
    <property type="term" value="F:zinc ion binding"/>
    <property type="evidence" value="ECO:0007669"/>
    <property type="project" value="UniProtKB-KW"/>
</dbReference>
<evidence type="ECO:0000256" key="5">
    <source>
        <dbReference type="ARBA" id="ARBA00022771"/>
    </source>
</evidence>
<organism evidence="15 16">
    <name type="scientific">Mesocricetus auratus</name>
    <name type="common">Golden hamster</name>
    <dbReference type="NCBI Taxonomy" id="10036"/>
    <lineage>
        <taxon>Eukaryota</taxon>
        <taxon>Metazoa</taxon>
        <taxon>Chordata</taxon>
        <taxon>Craniata</taxon>
        <taxon>Vertebrata</taxon>
        <taxon>Euteleostomi</taxon>
        <taxon>Mammalia</taxon>
        <taxon>Eutheria</taxon>
        <taxon>Euarchontoglires</taxon>
        <taxon>Glires</taxon>
        <taxon>Rodentia</taxon>
        <taxon>Myomorpha</taxon>
        <taxon>Muroidea</taxon>
        <taxon>Cricetidae</taxon>
        <taxon>Cricetinae</taxon>
        <taxon>Mesocricetus</taxon>
    </lineage>
</organism>
<evidence type="ECO:0000256" key="2">
    <source>
        <dbReference type="ARBA" id="ARBA00006991"/>
    </source>
</evidence>
<dbReference type="PANTHER" id="PTHR16515:SF49">
    <property type="entry name" value="GASTRULA ZINC FINGER PROTEIN XLCGF49.1-LIKE-RELATED"/>
    <property type="match status" value="1"/>
</dbReference>
<dbReference type="PROSITE" id="PS50804">
    <property type="entry name" value="SCAN_BOX"/>
    <property type="match status" value="1"/>
</dbReference>
<evidence type="ECO:0000256" key="3">
    <source>
        <dbReference type="ARBA" id="ARBA00022723"/>
    </source>
</evidence>
<protein>
    <submittedName>
        <fullName evidence="16">Zinc finger and SCAN domain-containing protein 5B</fullName>
    </submittedName>
</protein>
<feature type="domain" description="C2H2-type" evidence="13">
    <location>
        <begin position="398"/>
        <end position="425"/>
    </location>
</feature>
<dbReference type="FunFam" id="3.30.160.60:FF:000624">
    <property type="entry name" value="zinc finger protein 697"/>
    <property type="match status" value="1"/>
</dbReference>
<keyword evidence="5 10" id="KW-0863">Zinc-finger</keyword>
<evidence type="ECO:0000256" key="9">
    <source>
        <dbReference type="ARBA" id="ARBA00023242"/>
    </source>
</evidence>
<dbReference type="FunFam" id="1.10.4020.10:FF:000004">
    <property type="entry name" value="Zinc finger and SCAN domain containing 4"/>
    <property type="match status" value="1"/>
</dbReference>
<dbReference type="AlphaFoldDB" id="A0A3Q0DHH3"/>
<keyword evidence="7" id="KW-0805">Transcription regulation</keyword>
<keyword evidence="15" id="KW-1185">Reference proteome</keyword>
<comment type="similarity">
    <text evidence="2">Belongs to the krueppel C2H2-type zinc-finger protein family.</text>
</comment>
<dbReference type="InterPro" id="IPR050331">
    <property type="entry name" value="Zinc_finger"/>
</dbReference>
<dbReference type="KEGG" id="maua:106022474"/>
<keyword evidence="3" id="KW-0479">Metal-binding</keyword>
<feature type="domain" description="C2H2-type" evidence="13">
    <location>
        <begin position="454"/>
        <end position="481"/>
    </location>
</feature>
<dbReference type="Pfam" id="PF02023">
    <property type="entry name" value="SCAN"/>
    <property type="match status" value="1"/>
</dbReference>
<dbReference type="SUPFAM" id="SSF57667">
    <property type="entry name" value="beta-beta-alpha zinc fingers"/>
    <property type="match status" value="3"/>
</dbReference>
<gene>
    <name evidence="16" type="primary">LOC106022474</name>
</gene>
<evidence type="ECO:0000259" key="14">
    <source>
        <dbReference type="PROSITE" id="PS50804"/>
    </source>
</evidence>
<feature type="region of interest" description="Disordered" evidence="12">
    <location>
        <begin position="291"/>
        <end position="315"/>
    </location>
</feature>
<dbReference type="InterPro" id="IPR038269">
    <property type="entry name" value="SCAN_sf"/>
</dbReference>
<dbReference type="FunFam" id="3.30.160.60:FF:000848">
    <property type="entry name" value="Zinc finger protein 35"/>
    <property type="match status" value="1"/>
</dbReference>
<dbReference type="InterPro" id="IPR013087">
    <property type="entry name" value="Znf_C2H2_type"/>
</dbReference>
<keyword evidence="8" id="KW-0804">Transcription</keyword>
<dbReference type="PROSITE" id="PS50157">
    <property type="entry name" value="ZINC_FINGER_C2H2_2"/>
    <property type="match status" value="5"/>
</dbReference>
<dbReference type="GO" id="GO:0045595">
    <property type="term" value="P:regulation of cell differentiation"/>
    <property type="evidence" value="ECO:0007669"/>
    <property type="project" value="UniProtKB-ARBA"/>
</dbReference>
<evidence type="ECO:0000256" key="7">
    <source>
        <dbReference type="ARBA" id="ARBA00023015"/>
    </source>
</evidence>
<dbReference type="Gene3D" id="1.10.4020.10">
    <property type="entry name" value="DNA breaking-rejoining enzymes"/>
    <property type="match status" value="1"/>
</dbReference>
<keyword evidence="4" id="KW-0677">Repeat</keyword>
<sequence length="482" mass="54839">MSSRAGPDRSHFKFQLPEAKGTFNADTATSLPPDSLRSKPSLKSQETVREKPDYNREVWHFKFRSFCPSKKSSPIQCLKQISELCHQWLRPDLHSKEEILDLVILEQFMISMPPELQALVKENQVKSCKELERMLRDHRKPRQWSIVNWEGRLYLRRDPTVKEAAAVEDEWDHVALSQEHLSSQSEEPPNRGQASPELQNPSETEEPSTSQREEALLEKVPESNDPDWQRPEQSPESDSVRAWEKASVFVPQDPQPAQGPDVMMPQEDAKLDAVPAFTHILEKRGAAASIDLQSPCSPSGDDAPASPGGGSRVDDAGDRQLAVVAARQPVERVDRRPGQPRFECGDCKRTFLYRSQFIIHQRSHTGERPFECHLCNKGFLQSSDLRVHQRTHTGEKPYVCGVCSKVFAHESTLLGHTRVHTKEKPYRCEHCGKRFSHKGNLNVHLRIHSGSRPYSCEECDAAFRQQATLRRHVKTHARGEPV</sequence>
<dbReference type="PROSITE" id="PS00028">
    <property type="entry name" value="ZINC_FINGER_C2H2_1"/>
    <property type="match status" value="5"/>
</dbReference>
<dbReference type="Pfam" id="PF00096">
    <property type="entry name" value="zf-C2H2"/>
    <property type="match status" value="5"/>
</dbReference>
<evidence type="ECO:0000256" key="8">
    <source>
        <dbReference type="ARBA" id="ARBA00023163"/>
    </source>
</evidence>
<dbReference type="FunFam" id="3.30.160.60:FF:000912">
    <property type="entry name" value="Zinc finger protein 660"/>
    <property type="match status" value="1"/>
</dbReference>
<evidence type="ECO:0000256" key="11">
    <source>
        <dbReference type="PROSITE-ProRule" id="PRU00187"/>
    </source>
</evidence>
<dbReference type="FunFam" id="3.30.160.60:FF:000135">
    <property type="entry name" value="Zinc finger protein 358"/>
    <property type="match status" value="1"/>
</dbReference>
<dbReference type="CDD" id="cd07936">
    <property type="entry name" value="SCAN"/>
    <property type="match status" value="1"/>
</dbReference>
<comment type="subcellular location">
    <subcellularLocation>
        <location evidence="1 11">Nucleus</location>
    </subcellularLocation>
</comment>
<evidence type="ECO:0000256" key="10">
    <source>
        <dbReference type="PROSITE-ProRule" id="PRU00042"/>
    </source>
</evidence>
<dbReference type="FunFam" id="3.30.160.60:FF:000060">
    <property type="entry name" value="zinc finger protein 436"/>
    <property type="match status" value="1"/>
</dbReference>
<feature type="domain" description="C2H2-type" evidence="13">
    <location>
        <begin position="426"/>
        <end position="453"/>
    </location>
</feature>
<feature type="domain" description="C2H2-type" evidence="13">
    <location>
        <begin position="342"/>
        <end position="369"/>
    </location>
</feature>
<evidence type="ECO:0000313" key="16">
    <source>
        <dbReference type="RefSeq" id="XP_021091951.1"/>
    </source>
</evidence>
<dbReference type="InterPro" id="IPR003309">
    <property type="entry name" value="SCAN_dom"/>
</dbReference>
<evidence type="ECO:0000256" key="4">
    <source>
        <dbReference type="ARBA" id="ARBA00022737"/>
    </source>
</evidence>